<dbReference type="GeneID" id="19201532"/>
<dbReference type="KEGG" id="cput:CONPUDRAFT_140521"/>
<proteinExistence type="predicted"/>
<dbReference type="Proteomes" id="UP000053558">
    <property type="component" value="Unassembled WGS sequence"/>
</dbReference>
<sequence>MASYIPAEVSELVYPSGYSSSFREKPRKTGTRKIDLPRVAFLTPHSVLMQLTVSPTFAPKKWVLSDADAVSYHLLLQHADTIGSMVRNLAVQQQNRKDEGMDV</sequence>
<reference evidence="2" key="1">
    <citation type="journal article" date="2012" name="Science">
        <title>The Paleozoic origin of enzymatic lignin decomposition reconstructed from 31 fungal genomes.</title>
        <authorList>
            <person name="Floudas D."/>
            <person name="Binder M."/>
            <person name="Riley R."/>
            <person name="Barry K."/>
            <person name="Blanchette R.A."/>
            <person name="Henrissat B."/>
            <person name="Martinez A.T."/>
            <person name="Otillar R."/>
            <person name="Spatafora J.W."/>
            <person name="Yadav J.S."/>
            <person name="Aerts A."/>
            <person name="Benoit I."/>
            <person name="Boyd A."/>
            <person name="Carlson A."/>
            <person name="Copeland A."/>
            <person name="Coutinho P.M."/>
            <person name="de Vries R.P."/>
            <person name="Ferreira P."/>
            <person name="Findley K."/>
            <person name="Foster B."/>
            <person name="Gaskell J."/>
            <person name="Glotzer D."/>
            <person name="Gorecki P."/>
            <person name="Heitman J."/>
            <person name="Hesse C."/>
            <person name="Hori C."/>
            <person name="Igarashi K."/>
            <person name="Jurgens J.A."/>
            <person name="Kallen N."/>
            <person name="Kersten P."/>
            <person name="Kohler A."/>
            <person name="Kuees U."/>
            <person name="Kumar T.K.A."/>
            <person name="Kuo A."/>
            <person name="LaButti K."/>
            <person name="Larrondo L.F."/>
            <person name="Lindquist E."/>
            <person name="Ling A."/>
            <person name="Lombard V."/>
            <person name="Lucas S."/>
            <person name="Lundell T."/>
            <person name="Martin R."/>
            <person name="McLaughlin D.J."/>
            <person name="Morgenstern I."/>
            <person name="Morin E."/>
            <person name="Murat C."/>
            <person name="Nagy L.G."/>
            <person name="Nolan M."/>
            <person name="Ohm R.A."/>
            <person name="Patyshakuliyeva A."/>
            <person name="Rokas A."/>
            <person name="Ruiz-Duenas F.J."/>
            <person name="Sabat G."/>
            <person name="Salamov A."/>
            <person name="Samejima M."/>
            <person name="Schmutz J."/>
            <person name="Slot J.C."/>
            <person name="St John F."/>
            <person name="Stenlid J."/>
            <person name="Sun H."/>
            <person name="Sun S."/>
            <person name="Syed K."/>
            <person name="Tsang A."/>
            <person name="Wiebenga A."/>
            <person name="Young D."/>
            <person name="Pisabarro A."/>
            <person name="Eastwood D.C."/>
            <person name="Martin F."/>
            <person name="Cullen D."/>
            <person name="Grigoriev I.V."/>
            <person name="Hibbett D.S."/>
        </authorList>
    </citation>
    <scope>NUCLEOTIDE SEQUENCE [LARGE SCALE GENOMIC DNA]</scope>
    <source>
        <strain evidence="2">RWD-64-598 SS2</strain>
    </source>
</reference>
<dbReference type="EMBL" id="JH711592">
    <property type="protein sequence ID" value="EIW74403.1"/>
    <property type="molecule type" value="Genomic_DNA"/>
</dbReference>
<evidence type="ECO:0000313" key="1">
    <source>
        <dbReference type="EMBL" id="EIW74403.1"/>
    </source>
</evidence>
<organism evidence="1 2">
    <name type="scientific">Coniophora puteana (strain RWD-64-598)</name>
    <name type="common">Brown rot fungus</name>
    <dbReference type="NCBI Taxonomy" id="741705"/>
    <lineage>
        <taxon>Eukaryota</taxon>
        <taxon>Fungi</taxon>
        <taxon>Dikarya</taxon>
        <taxon>Basidiomycota</taxon>
        <taxon>Agaricomycotina</taxon>
        <taxon>Agaricomycetes</taxon>
        <taxon>Agaricomycetidae</taxon>
        <taxon>Boletales</taxon>
        <taxon>Coniophorineae</taxon>
        <taxon>Coniophoraceae</taxon>
        <taxon>Coniophora</taxon>
    </lineage>
</organism>
<gene>
    <name evidence="1" type="ORF">CONPUDRAFT_140521</name>
</gene>
<name>R7SE06_CONPW</name>
<protein>
    <submittedName>
        <fullName evidence="1">Uncharacterized protein</fullName>
    </submittedName>
</protein>
<keyword evidence="2" id="KW-1185">Reference proteome</keyword>
<accession>R7SE06</accession>
<evidence type="ECO:0000313" key="2">
    <source>
        <dbReference type="Proteomes" id="UP000053558"/>
    </source>
</evidence>
<dbReference type="RefSeq" id="XP_007775421.1">
    <property type="nucleotide sequence ID" value="XM_007777231.1"/>
</dbReference>
<dbReference type="AlphaFoldDB" id="R7SE06"/>